<name>A0ABU4HNP5_9ACTN</name>
<dbReference type="SUPFAM" id="SSF50443">
    <property type="entry name" value="FucI/AraA C-terminal domain-like"/>
    <property type="match status" value="1"/>
</dbReference>
<dbReference type="RefSeq" id="WP_318597257.1">
    <property type="nucleotide sequence ID" value="NZ_JAWSTH010000024.1"/>
</dbReference>
<reference evidence="7 8" key="2">
    <citation type="submission" date="2023-10" db="EMBL/GenBank/DDBJ databases">
        <authorList>
            <person name="Han X.F."/>
        </authorList>
    </citation>
    <scope>NUCLEOTIDE SEQUENCE [LARGE SCALE GENOMIC DNA]</scope>
    <source>
        <strain evidence="7 8">KCTC 39840</strain>
    </source>
</reference>
<dbReference type="InterPro" id="IPR015888">
    <property type="entry name" value="Fuc_isomerase_C"/>
</dbReference>
<dbReference type="GO" id="GO:0016853">
    <property type="term" value="F:isomerase activity"/>
    <property type="evidence" value="ECO:0007669"/>
    <property type="project" value="UniProtKB-KW"/>
</dbReference>
<dbReference type="SUPFAM" id="SSF53743">
    <property type="entry name" value="FucI/AraA N-terminal and middle domains"/>
    <property type="match status" value="1"/>
</dbReference>
<accession>A0ABU4HNP5</accession>
<proteinExistence type="predicted"/>
<dbReference type="Proteomes" id="UP001284601">
    <property type="component" value="Unassembled WGS sequence"/>
</dbReference>
<gene>
    <name evidence="7" type="ORF">R7226_11280</name>
</gene>
<evidence type="ECO:0000259" key="6">
    <source>
        <dbReference type="Pfam" id="PF02952"/>
    </source>
</evidence>
<keyword evidence="4 7" id="KW-0413">Isomerase</keyword>
<keyword evidence="3" id="KW-0464">Manganese</keyword>
<dbReference type="Gene3D" id="3.40.50.10940">
    <property type="match status" value="1"/>
</dbReference>
<evidence type="ECO:0000313" key="8">
    <source>
        <dbReference type="Proteomes" id="UP001284601"/>
    </source>
</evidence>
<keyword evidence="8" id="KW-1185">Reference proteome</keyword>
<dbReference type="InterPro" id="IPR003762">
    <property type="entry name" value="Lara_isomerase"/>
</dbReference>
<dbReference type="CDD" id="cd00578">
    <property type="entry name" value="L-fuc_L-ara-isomerases"/>
    <property type="match status" value="1"/>
</dbReference>
<feature type="domain" description="L-fucose isomerase C-terminal" evidence="6">
    <location>
        <begin position="391"/>
        <end position="490"/>
    </location>
</feature>
<sequence length="493" mass="52885">MSSTTVPSSTTVVAKATRPAQRARVGVFGIGLEAYWPQFAGLKERCEGYQARVEERVRELGADVVSAGLVDTAQGGRAAGDLFAQQQVDLVLCHAVTYATSSVVIPALQEAGVPVVLLGLQPTRTLDYEQTDTGEWLANCAACCVPEIAGACVRSGIQYDTVAGTIDDDERAWDKIAAWVRAAGAARALRRSRIGFMGHAYAGMLDMYTDFTMVHGQLGAHVEVLEIDDLGARVAQVTDAERTAKETEIREMFAFADASTDPIAAPIEQEQLDWSARVAVGLDKLAEDFELDALTYFYRGVDGNESERLGAGVIVGNSLLTARGIPTAGEADIKTNIAQLLLDRLGAGGSYTEFYGLDFDEDFILMGHDGPGHLAIAQEQPTLRNLKVFHGKRGAGLSVEQKVRFGPITIVGCTQTADGRLKLIVGEGESVPGATFKIGNTNSRLVFPSKPADFFERWCEEGPTHHVALGVGHVAAEVRNVAKLLGLQYAEVR</sequence>
<dbReference type="InterPro" id="IPR038583">
    <property type="entry name" value="AraA_N_sf"/>
</dbReference>
<dbReference type="EMBL" id="JAWSTH010000024">
    <property type="protein sequence ID" value="MDW5594925.1"/>
    <property type="molecule type" value="Genomic_DNA"/>
</dbReference>
<dbReference type="PANTHER" id="PTHR38464">
    <property type="entry name" value="L-ARABINOSE ISOMERASE"/>
    <property type="match status" value="1"/>
</dbReference>
<keyword evidence="2" id="KW-0054">Arabinose catabolism</keyword>
<evidence type="ECO:0000256" key="2">
    <source>
        <dbReference type="ARBA" id="ARBA00022935"/>
    </source>
</evidence>
<dbReference type="InterPro" id="IPR004216">
    <property type="entry name" value="Fuc/Ara_isomerase_C"/>
</dbReference>
<dbReference type="PANTHER" id="PTHR38464:SF1">
    <property type="entry name" value="L-ARABINOSE ISOMERASE"/>
    <property type="match status" value="1"/>
</dbReference>
<keyword evidence="5" id="KW-0119">Carbohydrate metabolism</keyword>
<evidence type="ECO:0000313" key="7">
    <source>
        <dbReference type="EMBL" id="MDW5594925.1"/>
    </source>
</evidence>
<evidence type="ECO:0000256" key="5">
    <source>
        <dbReference type="ARBA" id="ARBA00023277"/>
    </source>
</evidence>
<dbReference type="Pfam" id="PF02952">
    <property type="entry name" value="Fucose_iso_C"/>
    <property type="match status" value="1"/>
</dbReference>
<reference evidence="8" key="1">
    <citation type="submission" date="2023-07" db="EMBL/GenBank/DDBJ databases">
        <title>Conexibacter stalactiti sp. nov., isolated from stalactites in a lava cave and emended description of the genus Conexibacter.</title>
        <authorList>
            <person name="Lee S.D."/>
        </authorList>
    </citation>
    <scope>NUCLEOTIDE SEQUENCE [LARGE SCALE GENOMIC DNA]</scope>
    <source>
        <strain evidence="8">KCTC 39840</strain>
    </source>
</reference>
<comment type="caution">
    <text evidence="7">The sequence shown here is derived from an EMBL/GenBank/DDBJ whole genome shotgun (WGS) entry which is preliminary data.</text>
</comment>
<keyword evidence="1" id="KW-0479">Metal-binding</keyword>
<protein>
    <submittedName>
        <fullName evidence="7">L-fucose/L-arabinose isomerase family protein</fullName>
    </submittedName>
</protein>
<evidence type="ECO:0000256" key="3">
    <source>
        <dbReference type="ARBA" id="ARBA00023211"/>
    </source>
</evidence>
<evidence type="ECO:0000256" key="4">
    <source>
        <dbReference type="ARBA" id="ARBA00023235"/>
    </source>
</evidence>
<organism evidence="7 8">
    <name type="scientific">Conexibacter stalactiti</name>
    <dbReference type="NCBI Taxonomy" id="1940611"/>
    <lineage>
        <taxon>Bacteria</taxon>
        <taxon>Bacillati</taxon>
        <taxon>Actinomycetota</taxon>
        <taxon>Thermoleophilia</taxon>
        <taxon>Solirubrobacterales</taxon>
        <taxon>Conexibacteraceae</taxon>
        <taxon>Conexibacter</taxon>
    </lineage>
</organism>
<dbReference type="InterPro" id="IPR009015">
    <property type="entry name" value="Fucose_isomerase_N/cen_sf"/>
</dbReference>
<evidence type="ECO:0000256" key="1">
    <source>
        <dbReference type="ARBA" id="ARBA00022723"/>
    </source>
</evidence>